<dbReference type="Gene3D" id="3.40.50.11180">
    <property type="match status" value="1"/>
</dbReference>
<dbReference type="SUPFAM" id="SSF143517">
    <property type="entry name" value="TRCF domain-like"/>
    <property type="match status" value="1"/>
</dbReference>
<dbReference type="PANTHER" id="PTHR47964">
    <property type="entry name" value="ATP-DEPENDENT DNA HELICASE HOMOLOG RECG, CHLOROPLASTIC"/>
    <property type="match status" value="1"/>
</dbReference>
<dbReference type="SMART" id="SM00487">
    <property type="entry name" value="DEXDc"/>
    <property type="match status" value="1"/>
</dbReference>
<feature type="domain" description="Helicase C-terminal" evidence="11">
    <location>
        <begin position="795"/>
        <end position="953"/>
    </location>
</feature>
<dbReference type="Pfam" id="PF03461">
    <property type="entry name" value="TRCF"/>
    <property type="match status" value="1"/>
</dbReference>
<evidence type="ECO:0000256" key="6">
    <source>
        <dbReference type="ARBA" id="ARBA00022806"/>
    </source>
</evidence>
<dbReference type="Gene3D" id="3.30.2060.10">
    <property type="entry name" value="Penicillin-binding protein 1b domain"/>
    <property type="match status" value="1"/>
</dbReference>
<dbReference type="HAMAP" id="MF_00969">
    <property type="entry name" value="TRCF"/>
    <property type="match status" value="1"/>
</dbReference>
<dbReference type="GO" id="GO:0003684">
    <property type="term" value="F:damaged DNA binding"/>
    <property type="evidence" value="ECO:0007669"/>
    <property type="project" value="InterPro"/>
</dbReference>
<dbReference type="Pfam" id="PF02559">
    <property type="entry name" value="CarD_TRCF_RID"/>
    <property type="match status" value="1"/>
</dbReference>
<dbReference type="SUPFAM" id="SSF52540">
    <property type="entry name" value="P-loop containing nucleoside triphosphate hydrolases"/>
    <property type="match status" value="4"/>
</dbReference>
<sequence>MELKTLIKQLEVPAPRMVHNWQGFSGSADSCSLAQLISDSDKFFIFVASGSEEVESVANELQFFGSSKLNVLTIPEWETLPYDSFSPHDDLISERLATSFELLHANNGALVVSIRSLLQCMPPSQFVRSRSFLFEPGQYFDIQLERQRLIQTGYRHVELVMERGEFAVRGSIMDIYPMGSDLPIRIDLDDDVIDGIRSFDPDSQRTIARLETIRLLPAKEFPLDQDAIARFRESWHETFDVDVRRCPIYQEVSEGMAAQGLEYYLPLFFENTETLFDYLPQDCVFVVADKVEASASHFWKELVARYESLRHDIERPVLPPERLFQKWPVVSKLLRQHGVIQLDPSRERDQNVVELDSRSTPPVRAELRRSDPGTALRQYLETTASRVLFTAESPGRLAHLDEFLRRSTVVAVETQDFSRWLKVGVSPGLVIAPIDRGFAFEDVVVISDAQIFGRELERPNKNPRRSVDPEWIIRNLTELNLDAPVVHVEHGIGRYKGLETLVIDRHPAEFLTLEYAEGARLYVPIMSLDLISRYAGADHESAPLHKLGADKWSKEKRRAAEKVRDVAAELLDVYARREIAEGFAFPRPDADYERFCDEFPFELTLDQRNAIDAMVGDLTRVRSADRLICGDVGFGKTEVAMRAAYIASQAGKQVAVLVPTTLLAQQHYETFSDRFSQWPQQIEVVSRMRQDMEVERLKGELSNGTVDIIIGTHRLLTSDFHFKDLGLIIIDEEHRFGVRQKERLKSIRESADVLALTATPIPRTLNMAISGMRELSIIATPPAKRLAIKTFVIRKNRQIIREAVDRELSRGGQVFYIHNDVRTIEQTAEELSELYPVARIAVGHGQMPKRRLEKAMADFYHRRSNLLVCSTIIENGIDVPNANTIVIDRADKFGLAQLHQLRGRVGRSTRQAYAYLLTPHPKAVSREARKRLDAIEASGELGIGFTLSTYDLEIRGAGELLGDDQSGQIETVGYTMYMEMLERAVSAIREGNIPHLDVPLSDSREVNLHSLALIPEEYVRDVDMRLILYKRIAGAVSESELKELKIEMVDRFGSIPLALLNLFLSTQIKLSAAALGIKRIDLGPAKGLVEFANDTAVDPHRLIKLVQESPETYELIDGNRLRINRALETEAARFTFVEKFLEAINGEDRYSDKTA</sequence>
<keyword evidence="4" id="KW-0227">DNA damage</keyword>
<dbReference type="InterPro" id="IPR027417">
    <property type="entry name" value="P-loop_NTPase"/>
</dbReference>
<dbReference type="GO" id="GO:0005524">
    <property type="term" value="F:ATP binding"/>
    <property type="evidence" value="ECO:0007669"/>
    <property type="project" value="UniProtKB-KW"/>
</dbReference>
<keyword evidence="3" id="KW-0547">Nucleotide-binding</keyword>
<dbReference type="GO" id="GO:0016787">
    <property type="term" value="F:hydrolase activity"/>
    <property type="evidence" value="ECO:0007669"/>
    <property type="project" value="UniProtKB-KW"/>
</dbReference>
<dbReference type="PROSITE" id="PS51194">
    <property type="entry name" value="HELICASE_CTER"/>
    <property type="match status" value="1"/>
</dbReference>
<dbReference type="PANTHER" id="PTHR47964:SF1">
    <property type="entry name" value="ATP-DEPENDENT DNA HELICASE HOMOLOG RECG, CHLOROPLASTIC"/>
    <property type="match status" value="1"/>
</dbReference>
<dbReference type="EMBL" id="UINC01001786">
    <property type="protein sequence ID" value="SUZ88765.1"/>
    <property type="molecule type" value="Genomic_DNA"/>
</dbReference>
<dbReference type="GO" id="GO:0003678">
    <property type="term" value="F:DNA helicase activity"/>
    <property type="evidence" value="ECO:0007669"/>
    <property type="project" value="TreeGrafter"/>
</dbReference>
<feature type="domain" description="Helicase ATP-binding" evidence="10">
    <location>
        <begin position="617"/>
        <end position="778"/>
    </location>
</feature>
<keyword evidence="9" id="KW-0234">DNA repair</keyword>
<dbReference type="InterPro" id="IPR037235">
    <property type="entry name" value="TRCF-like_C_D7"/>
</dbReference>
<dbReference type="SMART" id="SM01058">
    <property type="entry name" value="CarD_TRCF"/>
    <property type="match status" value="1"/>
</dbReference>
<dbReference type="Gene3D" id="2.40.10.170">
    <property type="match status" value="1"/>
</dbReference>
<dbReference type="Gene3D" id="3.40.50.11140">
    <property type="match status" value="1"/>
</dbReference>
<evidence type="ECO:0000259" key="11">
    <source>
        <dbReference type="PROSITE" id="PS51194"/>
    </source>
</evidence>
<dbReference type="GO" id="GO:0005737">
    <property type="term" value="C:cytoplasm"/>
    <property type="evidence" value="ECO:0007669"/>
    <property type="project" value="UniProtKB-SubCell"/>
</dbReference>
<evidence type="ECO:0000259" key="10">
    <source>
        <dbReference type="PROSITE" id="PS51192"/>
    </source>
</evidence>
<dbReference type="SUPFAM" id="SSF141259">
    <property type="entry name" value="CarD-like"/>
    <property type="match status" value="1"/>
</dbReference>
<dbReference type="NCBIfam" id="TIGR00580">
    <property type="entry name" value="mfd"/>
    <property type="match status" value="1"/>
</dbReference>
<dbReference type="GO" id="GO:0006281">
    <property type="term" value="P:DNA repair"/>
    <property type="evidence" value="ECO:0007669"/>
    <property type="project" value="UniProtKB-KW"/>
</dbReference>
<gene>
    <name evidence="12" type="ORF">METZ01_LOCUS41619</name>
</gene>
<dbReference type="InterPro" id="IPR047112">
    <property type="entry name" value="RecG/Mfd"/>
</dbReference>
<reference evidence="12" key="1">
    <citation type="submission" date="2018-05" db="EMBL/GenBank/DDBJ databases">
        <authorList>
            <person name="Lanie J.A."/>
            <person name="Ng W.-L."/>
            <person name="Kazmierczak K.M."/>
            <person name="Andrzejewski T.M."/>
            <person name="Davidsen T.M."/>
            <person name="Wayne K.J."/>
            <person name="Tettelin H."/>
            <person name="Glass J.I."/>
            <person name="Rusch D."/>
            <person name="Podicherti R."/>
            <person name="Tsui H.-C.T."/>
            <person name="Winkler M.E."/>
        </authorList>
    </citation>
    <scope>NUCLEOTIDE SEQUENCE</scope>
</reference>
<evidence type="ECO:0000256" key="4">
    <source>
        <dbReference type="ARBA" id="ARBA00022763"/>
    </source>
</evidence>
<dbReference type="InterPro" id="IPR036101">
    <property type="entry name" value="CarD-like/TRCF_RID_sf"/>
</dbReference>
<accession>A0A381RAI3</accession>
<dbReference type="InterPro" id="IPR011545">
    <property type="entry name" value="DEAD/DEAH_box_helicase_dom"/>
</dbReference>
<dbReference type="Pfam" id="PF00271">
    <property type="entry name" value="Helicase_C"/>
    <property type="match status" value="1"/>
</dbReference>
<keyword evidence="8" id="KW-0238">DNA-binding</keyword>
<dbReference type="FunFam" id="3.40.50.300:FF:000546">
    <property type="entry name" value="Transcription-repair-coupling factor"/>
    <property type="match status" value="1"/>
</dbReference>
<dbReference type="SMART" id="SM00982">
    <property type="entry name" value="TRCF"/>
    <property type="match status" value="1"/>
</dbReference>
<comment type="subcellular location">
    <subcellularLocation>
        <location evidence="1">Cytoplasm</location>
    </subcellularLocation>
</comment>
<evidence type="ECO:0000256" key="9">
    <source>
        <dbReference type="ARBA" id="ARBA00023204"/>
    </source>
</evidence>
<keyword evidence="7" id="KW-0067">ATP-binding</keyword>
<evidence type="ECO:0008006" key="13">
    <source>
        <dbReference type="Google" id="ProtNLM"/>
    </source>
</evidence>
<evidence type="ECO:0000256" key="3">
    <source>
        <dbReference type="ARBA" id="ARBA00022741"/>
    </source>
</evidence>
<dbReference type="InterPro" id="IPR003711">
    <property type="entry name" value="CarD-like/TRCF_RID"/>
</dbReference>
<dbReference type="FunFam" id="3.40.50.300:FF:000300">
    <property type="entry name" value="Transcription-repair-coupling factor"/>
    <property type="match status" value="1"/>
</dbReference>
<evidence type="ECO:0000256" key="7">
    <source>
        <dbReference type="ARBA" id="ARBA00022840"/>
    </source>
</evidence>
<keyword evidence="5" id="KW-0378">Hydrolase</keyword>
<organism evidence="12">
    <name type="scientific">marine metagenome</name>
    <dbReference type="NCBI Taxonomy" id="408172"/>
    <lineage>
        <taxon>unclassified sequences</taxon>
        <taxon>metagenomes</taxon>
        <taxon>ecological metagenomes</taxon>
    </lineage>
</organism>
<name>A0A381RAI3_9ZZZZ</name>
<dbReference type="SMART" id="SM00490">
    <property type="entry name" value="HELICc"/>
    <property type="match status" value="1"/>
</dbReference>
<dbReference type="Pfam" id="PF17757">
    <property type="entry name" value="UvrB_inter"/>
    <property type="match status" value="1"/>
</dbReference>
<proteinExistence type="inferred from homology"/>
<dbReference type="AlphaFoldDB" id="A0A381RAI3"/>
<dbReference type="InterPro" id="IPR004576">
    <property type="entry name" value="Mfd"/>
</dbReference>
<dbReference type="PROSITE" id="PS51192">
    <property type="entry name" value="HELICASE_ATP_BIND_1"/>
    <property type="match status" value="1"/>
</dbReference>
<dbReference type="InterPro" id="IPR041471">
    <property type="entry name" value="UvrB_inter"/>
</dbReference>
<evidence type="ECO:0000256" key="1">
    <source>
        <dbReference type="ARBA" id="ARBA00004496"/>
    </source>
</evidence>
<dbReference type="InterPro" id="IPR048635">
    <property type="entry name" value="MFD_D3"/>
</dbReference>
<evidence type="ECO:0000256" key="2">
    <source>
        <dbReference type="ARBA" id="ARBA00022490"/>
    </source>
</evidence>
<dbReference type="Gene3D" id="3.90.1150.50">
    <property type="entry name" value="Transcription-repair-coupling factor, D7 domain"/>
    <property type="match status" value="1"/>
</dbReference>
<evidence type="ECO:0000256" key="5">
    <source>
        <dbReference type="ARBA" id="ARBA00022801"/>
    </source>
</evidence>
<protein>
    <recommendedName>
        <fullName evidence="13">Helicase ATP-binding domain-containing protein</fullName>
    </recommendedName>
</protein>
<dbReference type="Pfam" id="PF21132">
    <property type="entry name" value="MFD_D3"/>
    <property type="match status" value="1"/>
</dbReference>
<dbReference type="InterPro" id="IPR005118">
    <property type="entry name" value="TRCF_C"/>
</dbReference>
<evidence type="ECO:0000313" key="12">
    <source>
        <dbReference type="EMBL" id="SUZ88765.1"/>
    </source>
</evidence>
<keyword evidence="6" id="KW-0347">Helicase</keyword>
<dbReference type="CDD" id="cd17991">
    <property type="entry name" value="DEXHc_TRCF"/>
    <property type="match status" value="1"/>
</dbReference>
<dbReference type="Gene3D" id="3.40.50.300">
    <property type="entry name" value="P-loop containing nucleotide triphosphate hydrolases"/>
    <property type="match status" value="2"/>
</dbReference>
<dbReference type="Pfam" id="PF00270">
    <property type="entry name" value="DEAD"/>
    <property type="match status" value="1"/>
</dbReference>
<dbReference type="InterPro" id="IPR001650">
    <property type="entry name" value="Helicase_C-like"/>
</dbReference>
<evidence type="ECO:0000256" key="8">
    <source>
        <dbReference type="ARBA" id="ARBA00023125"/>
    </source>
</evidence>
<keyword evidence="2" id="KW-0963">Cytoplasm</keyword>
<dbReference type="InterPro" id="IPR014001">
    <property type="entry name" value="Helicase_ATP-bd"/>
</dbReference>